<proteinExistence type="predicted"/>
<feature type="domain" description="Histidine kinase" evidence="14">
    <location>
        <begin position="137"/>
        <end position="358"/>
    </location>
</feature>
<dbReference type="GeneID" id="97548965"/>
<dbReference type="InterPro" id="IPR004358">
    <property type="entry name" value="Sig_transdc_His_kin-like_C"/>
</dbReference>
<evidence type="ECO:0000256" key="13">
    <source>
        <dbReference type="SAM" id="Phobius"/>
    </source>
</evidence>
<dbReference type="PANTHER" id="PTHR45339">
    <property type="entry name" value="HYBRID SIGNAL TRANSDUCTION HISTIDINE KINASE J"/>
    <property type="match status" value="1"/>
</dbReference>
<dbReference type="CDD" id="cd00082">
    <property type="entry name" value="HisKA"/>
    <property type="match status" value="1"/>
</dbReference>
<dbReference type="InterPro" id="IPR038318">
    <property type="entry name" value="KdpD_sf"/>
</dbReference>
<dbReference type="InterPro" id="IPR011006">
    <property type="entry name" value="CheY-like_superfamily"/>
</dbReference>
<keyword evidence="6 16" id="KW-0418">Kinase</keyword>
<keyword evidence="8 13" id="KW-1133">Transmembrane helix</keyword>
<dbReference type="PRINTS" id="PR00344">
    <property type="entry name" value="BCTRLSENSOR"/>
</dbReference>
<dbReference type="InterPro" id="IPR003661">
    <property type="entry name" value="HisK_dim/P_dom"/>
</dbReference>
<evidence type="ECO:0000259" key="15">
    <source>
        <dbReference type="PROSITE" id="PS50110"/>
    </source>
</evidence>
<dbReference type="SMART" id="SM00388">
    <property type="entry name" value="HisKA"/>
    <property type="match status" value="1"/>
</dbReference>
<dbReference type="InterPro" id="IPR036890">
    <property type="entry name" value="HATPase_C_sf"/>
</dbReference>
<dbReference type="Proteomes" id="UP000245657">
    <property type="component" value="Unassembled WGS sequence"/>
</dbReference>
<dbReference type="PROSITE" id="PS50110">
    <property type="entry name" value="RESPONSE_REGULATORY"/>
    <property type="match status" value="1"/>
</dbReference>
<accession>A0A2V2N455</accession>
<keyword evidence="2 11" id="KW-0597">Phosphoprotein</keyword>
<dbReference type="Gene3D" id="1.10.287.130">
    <property type="match status" value="1"/>
</dbReference>
<organism evidence="16 17">
    <name type="scientific">Methanospirillum lacunae</name>
    <dbReference type="NCBI Taxonomy" id="668570"/>
    <lineage>
        <taxon>Archaea</taxon>
        <taxon>Methanobacteriati</taxon>
        <taxon>Methanobacteriota</taxon>
        <taxon>Stenosarchaea group</taxon>
        <taxon>Methanomicrobia</taxon>
        <taxon>Methanomicrobiales</taxon>
        <taxon>Methanospirillaceae</taxon>
        <taxon>Methanospirillum</taxon>
    </lineage>
</organism>
<dbReference type="Pfam" id="PF00072">
    <property type="entry name" value="Response_reg"/>
    <property type="match status" value="1"/>
</dbReference>
<keyword evidence="3" id="KW-0808">Transferase</keyword>
<evidence type="ECO:0000256" key="12">
    <source>
        <dbReference type="SAM" id="Coils"/>
    </source>
</evidence>
<dbReference type="FunFam" id="1.10.287.130:FF:000004">
    <property type="entry name" value="Ethylene receptor 1"/>
    <property type="match status" value="1"/>
</dbReference>
<comment type="caution">
    <text evidence="16">The sequence shown here is derived from an EMBL/GenBank/DDBJ whole genome shotgun (WGS) entry which is preliminary data.</text>
</comment>
<keyword evidence="7" id="KW-0067">ATP-binding</keyword>
<dbReference type="Gene3D" id="3.30.565.10">
    <property type="entry name" value="Histidine kinase-like ATPase, C-terminal domain"/>
    <property type="match status" value="1"/>
</dbReference>
<evidence type="ECO:0000256" key="9">
    <source>
        <dbReference type="ARBA" id="ARBA00023012"/>
    </source>
</evidence>
<dbReference type="CDD" id="cd16922">
    <property type="entry name" value="HATPase_EvgS-ArcB-TorS-like"/>
    <property type="match status" value="1"/>
</dbReference>
<dbReference type="FunFam" id="3.30.565.10:FF:000010">
    <property type="entry name" value="Sensor histidine kinase RcsC"/>
    <property type="match status" value="1"/>
</dbReference>
<keyword evidence="5" id="KW-0547">Nucleotide-binding</keyword>
<dbReference type="AlphaFoldDB" id="A0A2V2N455"/>
<keyword evidence="12" id="KW-0175">Coiled coil</keyword>
<dbReference type="PANTHER" id="PTHR45339:SF1">
    <property type="entry name" value="HYBRID SIGNAL TRANSDUCTION HISTIDINE KINASE J"/>
    <property type="match status" value="1"/>
</dbReference>
<dbReference type="InterPro" id="IPR025201">
    <property type="entry name" value="KdpD_TM"/>
</dbReference>
<dbReference type="RefSeq" id="WP_109969845.1">
    <property type="nucleotide sequence ID" value="NZ_CP176093.1"/>
</dbReference>
<dbReference type="Pfam" id="PF00512">
    <property type="entry name" value="HisKA"/>
    <property type="match status" value="1"/>
</dbReference>
<dbReference type="EMBL" id="QGMY01000015">
    <property type="protein sequence ID" value="PWR70251.1"/>
    <property type="molecule type" value="Genomic_DNA"/>
</dbReference>
<dbReference type="InterPro" id="IPR003594">
    <property type="entry name" value="HATPase_dom"/>
</dbReference>
<dbReference type="Pfam" id="PF13493">
    <property type="entry name" value="DUF4118"/>
    <property type="match status" value="1"/>
</dbReference>
<evidence type="ECO:0000259" key="14">
    <source>
        <dbReference type="PROSITE" id="PS50109"/>
    </source>
</evidence>
<feature type="transmembrane region" description="Helical" evidence="13">
    <location>
        <begin position="90"/>
        <end position="110"/>
    </location>
</feature>
<sequence>MKKFRLIPWKWNRFLVSFILTTLAASLRIWPLQILESRLVWLTFYPAVMISAIYGGFSAGLMASVMACILAFFFWPFIVTQPFIYDSADLLGLVVFLVTGVMISGVAEAMRRANIRAKEAQKEAESANNAKSVFLANMSHELRTPLNAVLGFSNLMRNDINTSPDQRITLDIISRSGEHLLNLINDILDMSKIEAGGIVTDISPFDLGGMVNDVLDLMHVRADEKKIILSLDQTSDFPRFIRGDYTKIRQILINLIGNAIKFTLKGKVTLFLNAKPSDDSKNRVIIFKIQDTGIGISHDDQKRIFEPFIQVNNLTYQKGTGLGLTITKQYVELMNGTIQVESSPGEGSIFSVEIPVEIANESDIDSTNINHGRVIGMEPGQDECRILIVEDQIENWLLLRRILEDVGLSIQVAGNGKEAIELFSKWHPHLIFMDLRMPVMDGIEAAQNIRAMEGGKDVKIVAITASVFKEERDNVMAAGMDDFIRKPYRPEEVFTCITSLLGVQFIVEESSTPDKKETYHHLNPSDIQTLPDNIKAELLVAIENLDAYQIKDVITRISEINPDLGSVLKNHADRFSYTVIFRALNSSDQHAQDEKS</sequence>
<dbReference type="InterPro" id="IPR036097">
    <property type="entry name" value="HisK_dim/P_sf"/>
</dbReference>
<protein>
    <submittedName>
        <fullName evidence="16">Hybrid sensor histidine kinase/response regulator</fullName>
    </submittedName>
</protein>
<keyword evidence="4 13" id="KW-0812">Transmembrane</keyword>
<evidence type="ECO:0000256" key="5">
    <source>
        <dbReference type="ARBA" id="ARBA00022741"/>
    </source>
</evidence>
<evidence type="ECO:0000256" key="3">
    <source>
        <dbReference type="ARBA" id="ARBA00022679"/>
    </source>
</evidence>
<keyword evidence="9" id="KW-0902">Two-component regulatory system</keyword>
<dbReference type="Gene3D" id="1.20.120.620">
    <property type="entry name" value="Backbone structure of the membrane domain of e. Coli histidine kinase receptor kdpd"/>
    <property type="match status" value="1"/>
</dbReference>
<dbReference type="OrthoDB" id="342253at2157"/>
<dbReference type="SMART" id="SM00448">
    <property type="entry name" value="REC"/>
    <property type="match status" value="1"/>
</dbReference>
<dbReference type="InterPro" id="IPR001789">
    <property type="entry name" value="Sig_transdc_resp-reg_receiver"/>
</dbReference>
<feature type="modified residue" description="4-aspartylphosphate" evidence="11">
    <location>
        <position position="434"/>
    </location>
</feature>
<dbReference type="SMART" id="SM00387">
    <property type="entry name" value="HATPase_c"/>
    <property type="match status" value="1"/>
</dbReference>
<evidence type="ECO:0000313" key="16">
    <source>
        <dbReference type="EMBL" id="PWR70251.1"/>
    </source>
</evidence>
<evidence type="ECO:0000256" key="4">
    <source>
        <dbReference type="ARBA" id="ARBA00022692"/>
    </source>
</evidence>
<dbReference type="InterPro" id="IPR005467">
    <property type="entry name" value="His_kinase_dom"/>
</dbReference>
<keyword evidence="17" id="KW-1185">Reference proteome</keyword>
<gene>
    <name evidence="16" type="ORF">DK846_15155</name>
</gene>
<dbReference type="GO" id="GO:0005524">
    <property type="term" value="F:ATP binding"/>
    <property type="evidence" value="ECO:0007669"/>
    <property type="project" value="UniProtKB-KW"/>
</dbReference>
<feature type="coiled-coil region" evidence="12">
    <location>
        <begin position="103"/>
        <end position="137"/>
    </location>
</feature>
<evidence type="ECO:0000256" key="7">
    <source>
        <dbReference type="ARBA" id="ARBA00022840"/>
    </source>
</evidence>
<dbReference type="Gene3D" id="3.40.50.2300">
    <property type="match status" value="1"/>
</dbReference>
<evidence type="ECO:0000256" key="6">
    <source>
        <dbReference type="ARBA" id="ARBA00022777"/>
    </source>
</evidence>
<dbReference type="PROSITE" id="PS50109">
    <property type="entry name" value="HIS_KIN"/>
    <property type="match status" value="1"/>
</dbReference>
<feature type="transmembrane region" description="Helical" evidence="13">
    <location>
        <begin position="64"/>
        <end position="84"/>
    </location>
</feature>
<evidence type="ECO:0000256" key="10">
    <source>
        <dbReference type="ARBA" id="ARBA00023136"/>
    </source>
</evidence>
<keyword evidence="10 13" id="KW-0472">Membrane</keyword>
<dbReference type="CDD" id="cd17546">
    <property type="entry name" value="REC_hyHK_CKI1_RcsC-like"/>
    <property type="match status" value="1"/>
</dbReference>
<dbReference type="SUPFAM" id="SSF52172">
    <property type="entry name" value="CheY-like"/>
    <property type="match status" value="1"/>
</dbReference>
<dbReference type="SUPFAM" id="SSF47384">
    <property type="entry name" value="Homodimeric domain of signal transducing histidine kinase"/>
    <property type="match status" value="1"/>
</dbReference>
<evidence type="ECO:0000313" key="17">
    <source>
        <dbReference type="Proteomes" id="UP000245657"/>
    </source>
</evidence>
<comment type="subcellular location">
    <subcellularLocation>
        <location evidence="1">Membrane</location>
        <topology evidence="1">Multi-pass membrane protein</topology>
    </subcellularLocation>
</comment>
<name>A0A2V2N455_9EURY</name>
<evidence type="ECO:0000256" key="8">
    <source>
        <dbReference type="ARBA" id="ARBA00022989"/>
    </source>
</evidence>
<dbReference type="Pfam" id="PF02518">
    <property type="entry name" value="HATPase_c"/>
    <property type="match status" value="1"/>
</dbReference>
<dbReference type="GO" id="GO:0016020">
    <property type="term" value="C:membrane"/>
    <property type="evidence" value="ECO:0007669"/>
    <property type="project" value="UniProtKB-SubCell"/>
</dbReference>
<reference evidence="16 17" key="1">
    <citation type="submission" date="2018-05" db="EMBL/GenBank/DDBJ databases">
        <title>Draft genome of Methanospirillum lacunae Ki8-1.</title>
        <authorList>
            <person name="Dueholm M.S."/>
            <person name="Nielsen P.H."/>
            <person name="Bakmann L.F."/>
            <person name="Otzen D.E."/>
        </authorList>
    </citation>
    <scope>NUCLEOTIDE SEQUENCE [LARGE SCALE GENOMIC DNA]</scope>
    <source>
        <strain evidence="16 17">Ki8-1</strain>
    </source>
</reference>
<dbReference type="SUPFAM" id="SSF55874">
    <property type="entry name" value="ATPase domain of HSP90 chaperone/DNA topoisomerase II/histidine kinase"/>
    <property type="match status" value="1"/>
</dbReference>
<dbReference type="GO" id="GO:0000155">
    <property type="term" value="F:phosphorelay sensor kinase activity"/>
    <property type="evidence" value="ECO:0007669"/>
    <property type="project" value="InterPro"/>
</dbReference>
<feature type="domain" description="Response regulatory" evidence="15">
    <location>
        <begin position="385"/>
        <end position="501"/>
    </location>
</feature>
<evidence type="ECO:0000256" key="2">
    <source>
        <dbReference type="ARBA" id="ARBA00022553"/>
    </source>
</evidence>
<evidence type="ECO:0000256" key="11">
    <source>
        <dbReference type="PROSITE-ProRule" id="PRU00169"/>
    </source>
</evidence>
<evidence type="ECO:0000256" key="1">
    <source>
        <dbReference type="ARBA" id="ARBA00004141"/>
    </source>
</evidence>